<dbReference type="RefSeq" id="WP_053943672.1">
    <property type="nucleotide sequence ID" value="NZ_CP010401.1"/>
</dbReference>
<dbReference type="EMBL" id="CP010401">
    <property type="protein sequence ID" value="ALE02989.1"/>
    <property type="molecule type" value="Genomic_DNA"/>
</dbReference>
<dbReference type="InterPro" id="IPR006356">
    <property type="entry name" value="HAD-SF_hydro_IIA_hyp3"/>
</dbReference>
<reference evidence="1 2" key="1">
    <citation type="journal article" date="2015" name="Genome Announc.">
        <title>Complete Genome Sequence of Bartonella ancashensis Strain 20.00, Isolated from the Blood of a Patient with Verruga Peruana.</title>
        <authorList>
            <person name="Hang J."/>
            <person name="Mullins K.E."/>
            <person name="Clifford R.J."/>
            <person name="Onmus-Leone F."/>
            <person name="Yang Y."/>
            <person name="Jiang J."/>
            <person name="Leguia M."/>
            <person name="Kasper M.R."/>
            <person name="Maguina C."/>
            <person name="Lesho E.P."/>
            <person name="Jarman R.G."/>
            <person name="Richards A.L."/>
            <person name="Blazes D."/>
        </authorList>
    </citation>
    <scope>NUCLEOTIDE SEQUENCE [LARGE SCALE GENOMIC DNA]</scope>
    <source>
        <strain evidence="1 2">20.00</strain>
    </source>
</reference>
<dbReference type="PATRIC" id="fig|1318743.3.peg.181"/>
<dbReference type="GO" id="GO:0005737">
    <property type="term" value="C:cytoplasm"/>
    <property type="evidence" value="ECO:0007669"/>
    <property type="project" value="TreeGrafter"/>
</dbReference>
<dbReference type="OrthoDB" id="9791073at2"/>
<dbReference type="Gene3D" id="3.40.50.1000">
    <property type="entry name" value="HAD superfamily/HAD-like"/>
    <property type="match status" value="2"/>
</dbReference>
<dbReference type="STRING" id="1318743.PU02_0175"/>
<evidence type="ECO:0000313" key="1">
    <source>
        <dbReference type="EMBL" id="ALE02989.1"/>
    </source>
</evidence>
<keyword evidence="2" id="KW-1185">Reference proteome</keyword>
<name>A0A0M4LIQ3_9HYPH</name>
<dbReference type="GO" id="GO:0016791">
    <property type="term" value="F:phosphatase activity"/>
    <property type="evidence" value="ECO:0007669"/>
    <property type="project" value="TreeGrafter"/>
</dbReference>
<dbReference type="SUPFAM" id="SSF56784">
    <property type="entry name" value="HAD-like"/>
    <property type="match status" value="1"/>
</dbReference>
<dbReference type="NCBIfam" id="TIGR01459">
    <property type="entry name" value="HAD-SF-IIA-hyp4"/>
    <property type="match status" value="1"/>
</dbReference>
<dbReference type="Proteomes" id="UP000057213">
    <property type="component" value="Chromosome"/>
</dbReference>
<dbReference type="PANTHER" id="PTHR19288">
    <property type="entry name" value="4-NITROPHENYLPHOSPHATASE-RELATED"/>
    <property type="match status" value="1"/>
</dbReference>
<evidence type="ECO:0000313" key="2">
    <source>
        <dbReference type="Proteomes" id="UP000057213"/>
    </source>
</evidence>
<dbReference type="NCBIfam" id="TIGR01460">
    <property type="entry name" value="HAD-SF-IIA"/>
    <property type="match status" value="1"/>
</dbReference>
<dbReference type="KEGG" id="banc:PU02_0175"/>
<gene>
    <name evidence="1" type="ORF">PU02_0175</name>
</gene>
<organism evidence="1 2">
    <name type="scientific">Bartonella ancashensis</name>
    <dbReference type="NCBI Taxonomy" id="1318743"/>
    <lineage>
        <taxon>Bacteria</taxon>
        <taxon>Pseudomonadati</taxon>
        <taxon>Pseudomonadota</taxon>
        <taxon>Alphaproteobacteria</taxon>
        <taxon>Hyphomicrobiales</taxon>
        <taxon>Bartonellaceae</taxon>
        <taxon>Bartonella</taxon>
    </lineage>
</organism>
<dbReference type="AlphaFoldDB" id="A0A0M4LIQ3"/>
<dbReference type="Pfam" id="PF13242">
    <property type="entry name" value="Hydrolase_like"/>
    <property type="match status" value="1"/>
</dbReference>
<dbReference type="Pfam" id="PF13344">
    <property type="entry name" value="Hydrolase_6"/>
    <property type="match status" value="1"/>
</dbReference>
<dbReference type="InterPro" id="IPR036412">
    <property type="entry name" value="HAD-like_sf"/>
</dbReference>
<protein>
    <submittedName>
        <fullName evidence="1">HAD superfamily protein involved in N-acetyl-glucosamine catabolism</fullName>
    </submittedName>
</protein>
<proteinExistence type="predicted"/>
<accession>A0A0M4LIQ3</accession>
<dbReference type="InterPro" id="IPR023214">
    <property type="entry name" value="HAD_sf"/>
</dbReference>
<dbReference type="CDD" id="cd07525">
    <property type="entry name" value="HAD_like"/>
    <property type="match status" value="1"/>
</dbReference>
<dbReference type="PANTHER" id="PTHR19288:SF90">
    <property type="entry name" value="OS08G0542600 PROTEIN"/>
    <property type="match status" value="1"/>
</dbReference>
<sequence length="281" mass="31562">MKELTYIAPIMDNYDAVFCDIWGVIHDGTRVFEPALKALQTIRKMGKHVVLLTNSPRQRQYVITQLQQLNVDSEYYDAVVTSGDVTRDLIHTAPCQVFFIGPRRDLSLFEGLSCEITGEDEARTVVCSGFLEEIGAIPQDYEELFKRLCKRNLPFICANPDIMVYYGDQQVWCAGALARLYQQLGGEVHIAGKPHALIYSHALKILNNIGGPVNKSRILAIGDGLLTDVKGAICFGIDVVYIVGGIHRHNYLHDGLMNKEALYSDLDRHGYKPKAIMWAFQ</sequence>
<dbReference type="InterPro" id="IPR006357">
    <property type="entry name" value="HAD-SF_hydro_IIA"/>
</dbReference>